<dbReference type="PANTHER" id="PTHR48104">
    <property type="entry name" value="METACASPASE-4"/>
    <property type="match status" value="1"/>
</dbReference>
<organism evidence="5 6">
    <name type="scientific">Musa balbisiana</name>
    <name type="common">Banana</name>
    <dbReference type="NCBI Taxonomy" id="52838"/>
    <lineage>
        <taxon>Eukaryota</taxon>
        <taxon>Viridiplantae</taxon>
        <taxon>Streptophyta</taxon>
        <taxon>Embryophyta</taxon>
        <taxon>Tracheophyta</taxon>
        <taxon>Spermatophyta</taxon>
        <taxon>Magnoliopsida</taxon>
        <taxon>Liliopsida</taxon>
        <taxon>Zingiberales</taxon>
        <taxon>Musaceae</taxon>
        <taxon>Musa</taxon>
    </lineage>
</organism>
<evidence type="ECO:0000259" key="3">
    <source>
        <dbReference type="Pfam" id="PF00656"/>
    </source>
</evidence>
<evidence type="ECO:0000259" key="4">
    <source>
        <dbReference type="Pfam" id="PF06943"/>
    </source>
</evidence>
<name>A0A4S8IBR1_MUSBA</name>
<keyword evidence="6" id="KW-1185">Reference proteome</keyword>
<evidence type="ECO:0000256" key="1">
    <source>
        <dbReference type="ARBA" id="ARBA00009005"/>
    </source>
</evidence>
<dbReference type="Proteomes" id="UP000317650">
    <property type="component" value="Chromosome 2"/>
</dbReference>
<feature type="domain" description="Zinc finger LSD1-type" evidence="4">
    <location>
        <begin position="8"/>
        <end position="32"/>
    </location>
</feature>
<dbReference type="InterPro" id="IPR011600">
    <property type="entry name" value="Pept_C14_caspase"/>
</dbReference>
<feature type="domain" description="Peptidase C14 caspase" evidence="3">
    <location>
        <begin position="73"/>
        <end position="111"/>
    </location>
</feature>
<dbReference type="InterPro" id="IPR050452">
    <property type="entry name" value="Metacaspase"/>
</dbReference>
<gene>
    <name evidence="5" type="ORF">C4D60_Mb02t18930</name>
</gene>
<dbReference type="Gene3D" id="3.40.50.12660">
    <property type="match status" value="1"/>
</dbReference>
<dbReference type="PANTHER" id="PTHR48104:SF30">
    <property type="entry name" value="METACASPASE-1"/>
    <property type="match status" value="1"/>
</dbReference>
<dbReference type="GO" id="GO:0006508">
    <property type="term" value="P:proteolysis"/>
    <property type="evidence" value="ECO:0007669"/>
    <property type="project" value="InterPro"/>
</dbReference>
<dbReference type="AlphaFoldDB" id="A0A4S8IBR1"/>
<comment type="caution">
    <text evidence="5">The sequence shown here is derived from an EMBL/GenBank/DDBJ whole genome shotgun (WGS) entry which is preliminary data.</text>
</comment>
<dbReference type="GO" id="GO:0004197">
    <property type="term" value="F:cysteine-type endopeptidase activity"/>
    <property type="evidence" value="ECO:0007669"/>
    <property type="project" value="InterPro"/>
</dbReference>
<dbReference type="NCBIfam" id="TIGR01053">
    <property type="entry name" value="LSD1"/>
    <property type="match status" value="1"/>
</dbReference>
<dbReference type="GO" id="GO:0005737">
    <property type="term" value="C:cytoplasm"/>
    <property type="evidence" value="ECO:0007669"/>
    <property type="project" value="TreeGrafter"/>
</dbReference>
<evidence type="ECO:0000313" key="6">
    <source>
        <dbReference type="Proteomes" id="UP000317650"/>
    </source>
</evidence>
<evidence type="ECO:0000313" key="5">
    <source>
        <dbReference type="EMBL" id="THU45533.1"/>
    </source>
</evidence>
<accession>A0A4S8IBR1</accession>
<dbReference type="Pfam" id="PF00656">
    <property type="entry name" value="Peptidase_C14"/>
    <property type="match status" value="1"/>
</dbReference>
<feature type="region of interest" description="Disordered" evidence="2">
    <location>
        <begin position="40"/>
        <end position="71"/>
    </location>
</feature>
<dbReference type="InterPro" id="IPR005735">
    <property type="entry name" value="Znf_LSD1"/>
</dbReference>
<evidence type="ECO:0000256" key="2">
    <source>
        <dbReference type="SAM" id="MobiDB-lite"/>
    </source>
</evidence>
<protein>
    <submittedName>
        <fullName evidence="5">Uncharacterized protein</fullName>
    </submittedName>
</protein>
<sequence>MSLMLVDCSGCRTPLQLPPGAKSIRCALCQAVTYIPDPRGAPAPAASQGYRPPAAPSPGAGTPWGPPPTPHGRKRAVICGISYRYSRHELKGCINDAKCMRYLLINRFDFPESSIIMLTGAPPLPSSSVGSCLS</sequence>
<dbReference type="EMBL" id="PYDT01000011">
    <property type="protein sequence ID" value="THU45533.1"/>
    <property type="molecule type" value="Genomic_DNA"/>
</dbReference>
<proteinExistence type="inferred from homology"/>
<dbReference type="STRING" id="52838.A0A4S8IBR1"/>
<reference evidence="5 6" key="1">
    <citation type="journal article" date="2019" name="Nat. Plants">
        <title>Genome sequencing of Musa balbisiana reveals subgenome evolution and function divergence in polyploid bananas.</title>
        <authorList>
            <person name="Yao X."/>
        </authorList>
    </citation>
    <scope>NUCLEOTIDE SEQUENCE [LARGE SCALE GENOMIC DNA]</scope>
    <source>
        <strain evidence="6">cv. DH-PKW</strain>
        <tissue evidence="5">Leaves</tissue>
    </source>
</reference>
<dbReference type="Pfam" id="PF06943">
    <property type="entry name" value="zf-LSD1"/>
    <property type="match status" value="1"/>
</dbReference>
<comment type="similarity">
    <text evidence="1">Belongs to the peptidase C14B family.</text>
</comment>